<reference evidence="6" key="1">
    <citation type="journal article" date="2020" name="Nature">
        <title>Giant virus diversity and host interactions through global metagenomics.</title>
        <authorList>
            <person name="Schulz F."/>
            <person name="Roux S."/>
            <person name="Paez-Espino D."/>
            <person name="Jungbluth S."/>
            <person name="Walsh D.A."/>
            <person name="Denef V.J."/>
            <person name="McMahon K.D."/>
            <person name="Konstantinidis K.T."/>
            <person name="Eloe-Fadrosh E.A."/>
            <person name="Kyrpides N.C."/>
            <person name="Woyke T."/>
        </authorList>
    </citation>
    <scope>NUCLEOTIDE SEQUENCE</scope>
    <source>
        <strain evidence="6">GVMAG-M-3300020169-51</strain>
    </source>
</reference>
<keyword evidence="4" id="KW-0175">Coiled coil</keyword>
<dbReference type="EMBL" id="MN739294">
    <property type="protein sequence ID" value="QHS97401.1"/>
    <property type="molecule type" value="Genomic_DNA"/>
</dbReference>
<dbReference type="InterPro" id="IPR014015">
    <property type="entry name" value="Helicase_SF3_DNA-vir"/>
</dbReference>
<dbReference type="InterPro" id="IPR014819">
    <property type="entry name" value="PriCT_2"/>
</dbReference>
<dbReference type="InterPro" id="IPR051620">
    <property type="entry name" value="ORF904-like_C"/>
</dbReference>
<sequence length="921" mass="107867">MAQASSLDQFLRNNKCDDRSSITNTRIPDKNLGIYGGKYCIPEEKLDEFHKLYHKKVFINDELEYLTEKQLDSGIITLDFDFRYDKEIEERQHTVDHIDDLIEMYLEQIKNILVIKPNKRFHIWVFHKDNVNQLEDKTKDGIHILIELEMSKGAQIILRKKILGECCNVLEDLPLKNRYDDVLDSGVTSGTVNWQVFGSRKPGNESYKITNTYKVYYDENGDENMEEIENHNSLDLIKFTSVRRKDLLKFECREDIKKEIQNLTKKKKKSKKKIKLKLNKNALVNTAESFMNVSNIEELDAIIKEQLENTKYEDDKVFREMHEFTMLLDEKYYEPYDSWIKVGWALKNTDHRLWWTWIKFSSKGTSFSFNELDTFYKIWFDNTNSTSETKELTKYSIMYWAKDCDPVKYEQIKKNCVEYLLRDAISGETEYDMAIVLEKLYGDIYKCVSIRSKIWYQYINGIWVSTECGNTLRRKLSKNIHDMCKTLQNTAYNNLLAIIDEQDDDEEDEEQLKESRKFCKKIAKIALKLKSTAWKTNIMKEASDIFYDKDFINKIDKNPDLICFENGIVDLDKKEFREGRPSDYVSKCTKIPFIEFDETNNEHIKIKKEIEEFMEQLFPHDELREYMWQHLAASLSGRIKNQTFNIYNGGGRNGKSVLAELMEAVLGNYCGHVPITLVTGGRPTIGSLSPEVAALKGVRYAIMQEPSKGMELNEGVMKQLTGGDDLQARALYQDSITFKPQFSLIVCTNNLFKINSTDHGTWRRIRKVDFVSTFVENPSTDQRDFEFKVDKNTSKKVPRWAPMMASLLVKKYFETDGNVVDCPMVVQASKEYQQETDYFGLFISEKISKMEGHSFHRSAVKKEFDDWFIDLYSSKPPSGTELYNYLDSKLGKRKSDKKWHGFALSSYLDQYDSNFNPNQII</sequence>
<keyword evidence="3" id="KW-0067">ATP-binding</keyword>
<evidence type="ECO:0000259" key="5">
    <source>
        <dbReference type="PROSITE" id="PS51206"/>
    </source>
</evidence>
<proteinExistence type="predicted"/>
<accession>A0A6C0BZY1</accession>
<dbReference type="Pfam" id="PF19263">
    <property type="entry name" value="DUF5906"/>
    <property type="match status" value="1"/>
</dbReference>
<dbReference type="AlphaFoldDB" id="A0A6C0BZY1"/>
<dbReference type="InterPro" id="IPR056443">
    <property type="entry name" value="AEP_C962R"/>
</dbReference>
<dbReference type="InterPro" id="IPR014818">
    <property type="entry name" value="Phage/plasmid_primase_P4_C"/>
</dbReference>
<dbReference type="PANTHER" id="PTHR35372:SF2">
    <property type="entry name" value="SF3 HELICASE DOMAIN-CONTAINING PROTEIN"/>
    <property type="match status" value="1"/>
</dbReference>
<dbReference type="Pfam" id="PF23162">
    <property type="entry name" value="AEP_C962R"/>
    <property type="match status" value="1"/>
</dbReference>
<dbReference type="GO" id="GO:0016817">
    <property type="term" value="F:hydrolase activity, acting on acid anhydrides"/>
    <property type="evidence" value="ECO:0007669"/>
    <property type="project" value="InterPro"/>
</dbReference>
<dbReference type="PANTHER" id="PTHR35372">
    <property type="entry name" value="ATP BINDING PROTEIN-RELATED"/>
    <property type="match status" value="1"/>
</dbReference>
<protein>
    <recommendedName>
        <fullName evidence="5">SF3 helicase domain-containing protein</fullName>
    </recommendedName>
</protein>
<dbReference type="PROSITE" id="PS51206">
    <property type="entry name" value="SF3_HELICASE_1"/>
    <property type="match status" value="1"/>
</dbReference>
<evidence type="ECO:0000256" key="2">
    <source>
        <dbReference type="ARBA" id="ARBA00022801"/>
    </source>
</evidence>
<dbReference type="InterPro" id="IPR045455">
    <property type="entry name" value="NrS-1_pol-like_helicase"/>
</dbReference>
<name>A0A6C0BZY1_9ZZZZ</name>
<dbReference type="GO" id="GO:0005524">
    <property type="term" value="F:ATP binding"/>
    <property type="evidence" value="ECO:0007669"/>
    <property type="project" value="UniProtKB-KW"/>
</dbReference>
<dbReference type="Pfam" id="PF08707">
    <property type="entry name" value="PriCT_2"/>
    <property type="match status" value="1"/>
</dbReference>
<dbReference type="SMART" id="SM00885">
    <property type="entry name" value="D5_N"/>
    <property type="match status" value="1"/>
</dbReference>
<evidence type="ECO:0000256" key="4">
    <source>
        <dbReference type="SAM" id="Coils"/>
    </source>
</evidence>
<evidence type="ECO:0000256" key="1">
    <source>
        <dbReference type="ARBA" id="ARBA00022741"/>
    </source>
</evidence>
<dbReference type="NCBIfam" id="TIGR01613">
    <property type="entry name" value="primase_Cterm"/>
    <property type="match status" value="1"/>
</dbReference>
<evidence type="ECO:0000313" key="6">
    <source>
        <dbReference type="EMBL" id="QHS97401.1"/>
    </source>
</evidence>
<evidence type="ECO:0000256" key="3">
    <source>
        <dbReference type="ARBA" id="ARBA00022840"/>
    </source>
</evidence>
<dbReference type="Pfam" id="PF08706">
    <property type="entry name" value="D5_N"/>
    <property type="match status" value="1"/>
</dbReference>
<feature type="domain" description="SF3 helicase" evidence="5">
    <location>
        <begin position="622"/>
        <end position="783"/>
    </location>
</feature>
<dbReference type="SUPFAM" id="SSF52540">
    <property type="entry name" value="P-loop containing nucleoside triphosphate hydrolases"/>
    <property type="match status" value="1"/>
</dbReference>
<keyword evidence="2" id="KW-0378">Hydrolase</keyword>
<dbReference type="InterPro" id="IPR027417">
    <property type="entry name" value="P-loop_NTPase"/>
</dbReference>
<dbReference type="InterPro" id="IPR006500">
    <property type="entry name" value="Helicase_put_C_phage/plasmid"/>
</dbReference>
<organism evidence="6">
    <name type="scientific">viral metagenome</name>
    <dbReference type="NCBI Taxonomy" id="1070528"/>
    <lineage>
        <taxon>unclassified sequences</taxon>
        <taxon>metagenomes</taxon>
        <taxon>organismal metagenomes</taxon>
    </lineage>
</organism>
<feature type="coiled-coil region" evidence="4">
    <location>
        <begin position="253"/>
        <end position="280"/>
    </location>
</feature>
<keyword evidence="1" id="KW-0547">Nucleotide-binding</keyword>
<dbReference type="Gene3D" id="3.40.50.300">
    <property type="entry name" value="P-loop containing nucleotide triphosphate hydrolases"/>
    <property type="match status" value="1"/>
</dbReference>